<evidence type="ECO:0000313" key="3">
    <source>
        <dbReference type="EMBL" id="ESK92426.1"/>
    </source>
</evidence>
<reference evidence="3 4" key="1">
    <citation type="journal article" date="2014" name="BMC Genomics">
        <title>Genome and secretome analysis of the hemibiotrophic fungal pathogen, Moniliophthora roreri, which causes frosty pod rot disease of cacao: mechanisms of the biotrophic and necrotrophic phases.</title>
        <authorList>
            <person name="Meinhardt L.W."/>
            <person name="Costa G.G.L."/>
            <person name="Thomazella D.P.T."/>
            <person name="Teixeira P.J.P.L."/>
            <person name="Carazzolle M.F."/>
            <person name="Schuster S.C."/>
            <person name="Carlson J.E."/>
            <person name="Guiltinan M.J."/>
            <person name="Mieczkowski P."/>
            <person name="Farmer A."/>
            <person name="Ramaraj T."/>
            <person name="Crozier J."/>
            <person name="Davis R.E."/>
            <person name="Shao J."/>
            <person name="Melnick R.L."/>
            <person name="Pereira G.A.G."/>
            <person name="Bailey B.A."/>
        </authorList>
    </citation>
    <scope>NUCLEOTIDE SEQUENCE [LARGE SCALE GENOMIC DNA]</scope>
    <source>
        <strain evidence="3 4">MCA 2997</strain>
    </source>
</reference>
<keyword evidence="2" id="KW-0732">Signal</keyword>
<feature type="chain" id="PRO_5004713842" evidence="2">
    <location>
        <begin position="20"/>
        <end position="276"/>
    </location>
</feature>
<dbReference type="AlphaFoldDB" id="V2XHV5"/>
<proteinExistence type="predicted"/>
<feature type="compositionally biased region" description="Acidic residues" evidence="1">
    <location>
        <begin position="154"/>
        <end position="166"/>
    </location>
</feature>
<dbReference type="Proteomes" id="UP000017559">
    <property type="component" value="Unassembled WGS sequence"/>
</dbReference>
<comment type="caution">
    <text evidence="3">The sequence shown here is derived from an EMBL/GenBank/DDBJ whole genome shotgun (WGS) entry which is preliminary data.</text>
</comment>
<feature type="signal peptide" evidence="2">
    <location>
        <begin position="1"/>
        <end position="19"/>
    </location>
</feature>
<dbReference type="EMBL" id="AWSO01000286">
    <property type="protein sequence ID" value="ESK92426.1"/>
    <property type="molecule type" value="Genomic_DNA"/>
</dbReference>
<name>V2XHV5_MONRO</name>
<evidence type="ECO:0000256" key="2">
    <source>
        <dbReference type="SAM" id="SignalP"/>
    </source>
</evidence>
<keyword evidence="4" id="KW-1185">Reference proteome</keyword>
<evidence type="ECO:0000313" key="4">
    <source>
        <dbReference type="Proteomes" id="UP000017559"/>
    </source>
</evidence>
<gene>
    <name evidence="3" type="ORF">Moror_4529</name>
</gene>
<evidence type="ECO:0000256" key="1">
    <source>
        <dbReference type="SAM" id="MobiDB-lite"/>
    </source>
</evidence>
<dbReference type="HOGENOM" id="CLU_1008621_0_0_1"/>
<organism evidence="3 4">
    <name type="scientific">Moniliophthora roreri (strain MCA 2997)</name>
    <name type="common">Cocoa frosty pod rot fungus</name>
    <name type="synonym">Crinipellis roreri</name>
    <dbReference type="NCBI Taxonomy" id="1381753"/>
    <lineage>
        <taxon>Eukaryota</taxon>
        <taxon>Fungi</taxon>
        <taxon>Dikarya</taxon>
        <taxon>Basidiomycota</taxon>
        <taxon>Agaricomycotina</taxon>
        <taxon>Agaricomycetes</taxon>
        <taxon>Agaricomycetidae</taxon>
        <taxon>Agaricales</taxon>
        <taxon>Marasmiineae</taxon>
        <taxon>Marasmiaceae</taxon>
        <taxon>Moniliophthora</taxon>
    </lineage>
</organism>
<feature type="region of interest" description="Disordered" evidence="1">
    <location>
        <begin position="120"/>
        <end position="174"/>
    </location>
</feature>
<protein>
    <submittedName>
        <fullName evidence="3">Uncharacterized protein</fullName>
    </submittedName>
</protein>
<accession>V2XHV5</accession>
<sequence length="276" mass="28518">MKSYTIALIILSALSYTQAAVTGFPSSSFSTDNITATTTTTTTTTNSSATETATETGCFVSTTTETVFLPAPTNTFTCVCGPQIPPTVSLSSDFTSVTPAPDSSFTLSSVSETVTISSSVASASESVEESDGTVTVTATGDDDLRRKLARRQDEEDDEDDDCEDDASTTSALSSAIFSSPTLAPPVEPSGVVTCVCGPGVPAAPTTTSVPPTVGIPTEFSSLPAIPSSSLVVSDTNGTAFKSQLEDQRIVFELSLDSLLTIMGPFFPTYSMCSVCM</sequence>
<feature type="compositionally biased region" description="Basic and acidic residues" evidence="1">
    <location>
        <begin position="142"/>
        <end position="153"/>
    </location>
</feature>
<dbReference type="KEGG" id="mrr:Moror_4529"/>